<dbReference type="AlphaFoldDB" id="A0A1I0LHM2"/>
<accession>A0A1I0LHM2</accession>
<gene>
    <name evidence="1" type="ORF">SAMN05421811_116218</name>
</gene>
<name>A0A1I0LHM2_9ACTN</name>
<dbReference type="STRING" id="568860.SAMN05421811_116218"/>
<dbReference type="RefSeq" id="WP_091091036.1">
    <property type="nucleotide sequence ID" value="NZ_FOHX01000016.1"/>
</dbReference>
<evidence type="ECO:0000313" key="1">
    <source>
        <dbReference type="EMBL" id="SEU39304.1"/>
    </source>
</evidence>
<sequence>MSVDELALAMRALHERGHAGDLAEVAAARDLYSFRELESLARRRHETFSVRELADRLEFAEFIADEEFEACGLDEEGVRAVRRFAREWLEDIKLRRADDGDVDYDAEDVPGVD</sequence>
<keyword evidence="2" id="KW-1185">Reference proteome</keyword>
<protein>
    <submittedName>
        <fullName evidence="1">Uncharacterized protein</fullName>
    </submittedName>
</protein>
<dbReference type="OrthoDB" id="3870258at2"/>
<reference evidence="1 2" key="1">
    <citation type="submission" date="2016-10" db="EMBL/GenBank/DDBJ databases">
        <authorList>
            <person name="de Groot N.N."/>
        </authorList>
    </citation>
    <scope>NUCLEOTIDE SEQUENCE [LARGE SCALE GENOMIC DNA]</scope>
    <source>
        <strain evidence="1 2">CGMCC 4.5598</strain>
    </source>
</reference>
<organism evidence="1 2">
    <name type="scientific">Nonomuraea wenchangensis</name>
    <dbReference type="NCBI Taxonomy" id="568860"/>
    <lineage>
        <taxon>Bacteria</taxon>
        <taxon>Bacillati</taxon>
        <taxon>Actinomycetota</taxon>
        <taxon>Actinomycetes</taxon>
        <taxon>Streptosporangiales</taxon>
        <taxon>Streptosporangiaceae</taxon>
        <taxon>Nonomuraea</taxon>
    </lineage>
</organism>
<dbReference type="Proteomes" id="UP000199361">
    <property type="component" value="Unassembled WGS sequence"/>
</dbReference>
<dbReference type="EMBL" id="FOHX01000016">
    <property type="protein sequence ID" value="SEU39304.1"/>
    <property type="molecule type" value="Genomic_DNA"/>
</dbReference>
<proteinExistence type="predicted"/>
<evidence type="ECO:0000313" key="2">
    <source>
        <dbReference type="Proteomes" id="UP000199361"/>
    </source>
</evidence>